<dbReference type="PANTHER" id="PTHR34117">
    <property type="entry name" value="STYLE CELL-CYCLE INHIBITOR 1"/>
    <property type="match status" value="1"/>
</dbReference>
<name>A0A0A1TLS5_9HYPO</name>
<feature type="compositionally biased region" description="Basic residues" evidence="1">
    <location>
        <begin position="20"/>
        <end position="31"/>
    </location>
</feature>
<feature type="compositionally biased region" description="Basic and acidic residues" evidence="1">
    <location>
        <begin position="193"/>
        <end position="270"/>
    </location>
</feature>
<evidence type="ECO:0000313" key="2">
    <source>
        <dbReference type="EMBL" id="CEJ91072.1"/>
    </source>
</evidence>
<sequence length="336" mass="39904">MSDSRHQRSSGRDDRSRHGDRSHRHRDRRSRSPATKEHRSHRSRHSSKRDRSPRKKNHDNVAIVLPYNARQLSKYDLPQFERYFAYYLDIQKQRYIEDMDDIEVKGRWKSFMRKWNNGELAEGWYDPESFAKHKVSDDDIEPTESTPNKAPIQDQNRSRDSGIDGSDSEDENYGPTLPGGRRAGASIPSLQDLAERDEMRRESREAERETLRDERKADRKLQKERLEELVPRAEAGTRERKLEKRKEVNDKMREFRDKSPGMEAGNEKDLMGGGDSLEEYKRAKAQEKQRKSEREVMREEIARAKQEELEERRRRYQEKEQGTISMLQELARQRFG</sequence>
<organism evidence="2 3">
    <name type="scientific">[Torrubiella] hemipterigena</name>
    <dbReference type="NCBI Taxonomy" id="1531966"/>
    <lineage>
        <taxon>Eukaryota</taxon>
        <taxon>Fungi</taxon>
        <taxon>Dikarya</taxon>
        <taxon>Ascomycota</taxon>
        <taxon>Pezizomycotina</taxon>
        <taxon>Sordariomycetes</taxon>
        <taxon>Hypocreomycetidae</taxon>
        <taxon>Hypocreales</taxon>
        <taxon>Clavicipitaceae</taxon>
        <taxon>Clavicipitaceae incertae sedis</taxon>
        <taxon>'Torrubiella' clade</taxon>
    </lineage>
</organism>
<feature type="compositionally biased region" description="Basic and acidic residues" evidence="1">
    <location>
        <begin position="278"/>
        <end position="299"/>
    </location>
</feature>
<dbReference type="InterPro" id="IPR044688">
    <property type="entry name" value="SCI-1-like"/>
</dbReference>
<feature type="compositionally biased region" description="Basic residues" evidence="1">
    <location>
        <begin position="38"/>
        <end position="57"/>
    </location>
</feature>
<evidence type="ECO:0008006" key="4">
    <source>
        <dbReference type="Google" id="ProtNLM"/>
    </source>
</evidence>
<evidence type="ECO:0000313" key="3">
    <source>
        <dbReference type="Proteomes" id="UP000039046"/>
    </source>
</evidence>
<accession>A0A0A1TLS5</accession>
<keyword evidence="3" id="KW-1185">Reference proteome</keyword>
<dbReference type="EMBL" id="CDHN01000003">
    <property type="protein sequence ID" value="CEJ91072.1"/>
    <property type="molecule type" value="Genomic_DNA"/>
</dbReference>
<proteinExistence type="predicted"/>
<dbReference type="PANTHER" id="PTHR34117:SF1">
    <property type="entry name" value="STYLE CELL-CYCLE INHIBITOR 1"/>
    <property type="match status" value="1"/>
</dbReference>
<feature type="compositionally biased region" description="Basic and acidic residues" evidence="1">
    <location>
        <begin position="1"/>
        <end position="19"/>
    </location>
</feature>
<protein>
    <recommendedName>
        <fullName evidence="4">RNA helicase HEL117</fullName>
    </recommendedName>
</protein>
<dbReference type="HOGENOM" id="CLU_053559_0_0_1"/>
<feature type="region of interest" description="Disordered" evidence="1">
    <location>
        <begin position="1"/>
        <end position="62"/>
    </location>
</feature>
<reference evidence="2 3" key="1">
    <citation type="journal article" date="2015" name="Genome Announc.">
        <title>Draft Genome Sequence and Gene Annotation of the Entomopathogenic Fungus Verticillium hemipterigenum.</title>
        <authorList>
            <person name="Horn F."/>
            <person name="Habel A."/>
            <person name="Scharf D.H."/>
            <person name="Dworschak J."/>
            <person name="Brakhage A.A."/>
            <person name="Guthke R."/>
            <person name="Hertweck C."/>
            <person name="Linde J."/>
        </authorList>
    </citation>
    <scope>NUCLEOTIDE SEQUENCE [LARGE SCALE GENOMIC DNA]</scope>
</reference>
<dbReference type="OrthoDB" id="2139939at2759"/>
<evidence type="ECO:0000256" key="1">
    <source>
        <dbReference type="SAM" id="MobiDB-lite"/>
    </source>
</evidence>
<gene>
    <name evidence="2" type="ORF">VHEMI06810</name>
</gene>
<dbReference type="STRING" id="1531966.A0A0A1TLS5"/>
<dbReference type="Proteomes" id="UP000039046">
    <property type="component" value="Unassembled WGS sequence"/>
</dbReference>
<feature type="region of interest" description="Disordered" evidence="1">
    <location>
        <begin position="134"/>
        <end position="299"/>
    </location>
</feature>
<dbReference type="AlphaFoldDB" id="A0A0A1TLS5"/>